<gene>
    <name evidence="2" type="ORF">DVH24_028683</name>
</gene>
<protein>
    <submittedName>
        <fullName evidence="2">Uncharacterized protein</fullName>
    </submittedName>
</protein>
<keyword evidence="3" id="KW-1185">Reference proteome</keyword>
<reference evidence="2 3" key="1">
    <citation type="submission" date="2018-10" db="EMBL/GenBank/DDBJ databases">
        <title>A high-quality apple genome assembly.</title>
        <authorList>
            <person name="Hu J."/>
        </authorList>
    </citation>
    <scope>NUCLEOTIDE SEQUENCE [LARGE SCALE GENOMIC DNA]</scope>
    <source>
        <strain evidence="3">cv. HFTH1</strain>
        <tissue evidence="2">Young leaf</tissue>
    </source>
</reference>
<accession>A0A498J061</accession>
<evidence type="ECO:0000313" key="2">
    <source>
        <dbReference type="EMBL" id="RXH87183.1"/>
    </source>
</evidence>
<proteinExistence type="predicted"/>
<evidence type="ECO:0000256" key="1">
    <source>
        <dbReference type="SAM" id="MobiDB-lite"/>
    </source>
</evidence>
<evidence type="ECO:0000313" key="3">
    <source>
        <dbReference type="Proteomes" id="UP000290289"/>
    </source>
</evidence>
<sequence length="57" mass="6252">MPPVGEPWDFVKGGDRWGSGSKSENEDGEIDGAGMSLVVNNKSIMLIQHFVFCICYC</sequence>
<organism evidence="2 3">
    <name type="scientific">Malus domestica</name>
    <name type="common">Apple</name>
    <name type="synonym">Pyrus malus</name>
    <dbReference type="NCBI Taxonomy" id="3750"/>
    <lineage>
        <taxon>Eukaryota</taxon>
        <taxon>Viridiplantae</taxon>
        <taxon>Streptophyta</taxon>
        <taxon>Embryophyta</taxon>
        <taxon>Tracheophyta</taxon>
        <taxon>Spermatophyta</taxon>
        <taxon>Magnoliopsida</taxon>
        <taxon>eudicotyledons</taxon>
        <taxon>Gunneridae</taxon>
        <taxon>Pentapetalae</taxon>
        <taxon>rosids</taxon>
        <taxon>fabids</taxon>
        <taxon>Rosales</taxon>
        <taxon>Rosaceae</taxon>
        <taxon>Amygdaloideae</taxon>
        <taxon>Maleae</taxon>
        <taxon>Malus</taxon>
    </lineage>
</organism>
<feature type="region of interest" description="Disordered" evidence="1">
    <location>
        <begin position="1"/>
        <end position="28"/>
    </location>
</feature>
<dbReference type="Proteomes" id="UP000290289">
    <property type="component" value="Chromosome 10"/>
</dbReference>
<comment type="caution">
    <text evidence="2">The sequence shown here is derived from an EMBL/GenBank/DDBJ whole genome shotgun (WGS) entry which is preliminary data.</text>
</comment>
<dbReference type="EMBL" id="RDQH01000336">
    <property type="protein sequence ID" value="RXH87183.1"/>
    <property type="molecule type" value="Genomic_DNA"/>
</dbReference>
<dbReference type="AlphaFoldDB" id="A0A498J061"/>
<name>A0A498J061_MALDO</name>